<evidence type="ECO:0000313" key="1">
    <source>
        <dbReference type="EMBL" id="KXI15662.1"/>
    </source>
</evidence>
<dbReference type="AlphaFoldDB" id="A0A135Z1Y2"/>
<dbReference type="Proteomes" id="UP000070505">
    <property type="component" value="Unassembled WGS sequence"/>
</dbReference>
<dbReference type="EMBL" id="LSRC01000060">
    <property type="protein sequence ID" value="KXI15662.1"/>
    <property type="molecule type" value="Genomic_DNA"/>
</dbReference>
<proteinExistence type="predicted"/>
<sequence length="39" mass="4528">MMRKMMRKTSICANYRCQKMRTNDISVTLVLCKTAATVE</sequence>
<evidence type="ECO:0000313" key="2">
    <source>
        <dbReference type="Proteomes" id="UP000070505"/>
    </source>
</evidence>
<gene>
    <name evidence="1" type="ORF">HMPREF3230_01306</name>
</gene>
<reference evidence="1 2" key="1">
    <citation type="submission" date="2016-02" db="EMBL/GenBank/DDBJ databases">
        <authorList>
            <person name="Wen L."/>
            <person name="He K."/>
            <person name="Yang H."/>
        </authorList>
    </citation>
    <scope>NUCLEOTIDE SEQUENCE [LARGE SCALE GENOMIC DNA]</scope>
    <source>
        <strain evidence="1 2">CMW7778B</strain>
    </source>
</reference>
<dbReference type="PATRIC" id="fig|2702.101.peg.1290"/>
<comment type="caution">
    <text evidence="1">The sequence shown here is derived from an EMBL/GenBank/DDBJ whole genome shotgun (WGS) entry which is preliminary data.</text>
</comment>
<accession>A0A135Z1Y2</accession>
<organism evidence="1 2">
    <name type="scientific">Gardnerella vaginalis</name>
    <dbReference type="NCBI Taxonomy" id="2702"/>
    <lineage>
        <taxon>Bacteria</taxon>
        <taxon>Bacillati</taxon>
        <taxon>Actinomycetota</taxon>
        <taxon>Actinomycetes</taxon>
        <taxon>Bifidobacteriales</taxon>
        <taxon>Bifidobacteriaceae</taxon>
        <taxon>Gardnerella</taxon>
    </lineage>
</organism>
<name>A0A135Z1Y2_GARVA</name>
<protein>
    <submittedName>
        <fullName evidence="1">Uncharacterized protein</fullName>
    </submittedName>
</protein>